<reference evidence="2" key="1">
    <citation type="journal article" date="2019" name="Int. J. Syst. Evol. Microbiol.">
        <title>The Global Catalogue of Microorganisms (GCM) 10K type strain sequencing project: providing services to taxonomists for standard genome sequencing and annotation.</title>
        <authorList>
            <consortium name="The Broad Institute Genomics Platform"/>
            <consortium name="The Broad Institute Genome Sequencing Center for Infectious Disease"/>
            <person name="Wu L."/>
            <person name="Ma J."/>
        </authorList>
    </citation>
    <scope>NUCLEOTIDE SEQUENCE [LARGE SCALE GENOMIC DNA]</scope>
    <source>
        <strain evidence="2">JCM 17017</strain>
    </source>
</reference>
<name>A0ABP7JW55_9PSEU</name>
<comment type="caution">
    <text evidence="1">The sequence shown here is derived from an EMBL/GenBank/DDBJ whole genome shotgun (WGS) entry which is preliminary data.</text>
</comment>
<dbReference type="Proteomes" id="UP001501624">
    <property type="component" value="Unassembled WGS sequence"/>
</dbReference>
<organism evidence="1 2">
    <name type="scientific">Amycolatopsis tucumanensis</name>
    <dbReference type="NCBI Taxonomy" id="401106"/>
    <lineage>
        <taxon>Bacteria</taxon>
        <taxon>Bacillati</taxon>
        <taxon>Actinomycetota</taxon>
        <taxon>Actinomycetes</taxon>
        <taxon>Pseudonocardiales</taxon>
        <taxon>Pseudonocardiaceae</taxon>
        <taxon>Amycolatopsis</taxon>
    </lineage>
</organism>
<accession>A0ABP7JW55</accession>
<keyword evidence="2" id="KW-1185">Reference proteome</keyword>
<protein>
    <recommendedName>
        <fullName evidence="3">Alpha/beta hydrolase</fullName>
    </recommendedName>
</protein>
<dbReference type="RefSeq" id="WP_237339368.1">
    <property type="nucleotide sequence ID" value="NZ_BAABCM010000026.1"/>
</dbReference>
<evidence type="ECO:0000313" key="1">
    <source>
        <dbReference type="EMBL" id="GAA3856705.1"/>
    </source>
</evidence>
<dbReference type="SUPFAM" id="SSF53474">
    <property type="entry name" value="alpha/beta-Hydrolases"/>
    <property type="match status" value="1"/>
</dbReference>
<dbReference type="EMBL" id="BAABCM010000026">
    <property type="protein sequence ID" value="GAA3856705.1"/>
    <property type="molecule type" value="Genomic_DNA"/>
</dbReference>
<dbReference type="InterPro" id="IPR029058">
    <property type="entry name" value="AB_hydrolase_fold"/>
</dbReference>
<sequence>MASTLALSDIATMSRYTGRYRFRRIPEISAPVTIAWAGRDRIIGRRGARRAAELLPAATQVLLPRSGHLMPADAPSEVARLVMCHAKLRPQGGDY</sequence>
<dbReference type="Gene3D" id="3.40.50.1820">
    <property type="entry name" value="alpha/beta hydrolase"/>
    <property type="match status" value="1"/>
</dbReference>
<evidence type="ECO:0008006" key="3">
    <source>
        <dbReference type="Google" id="ProtNLM"/>
    </source>
</evidence>
<evidence type="ECO:0000313" key="2">
    <source>
        <dbReference type="Proteomes" id="UP001501624"/>
    </source>
</evidence>
<proteinExistence type="predicted"/>
<gene>
    <name evidence="1" type="ORF">GCM10022380_87750</name>
</gene>